<evidence type="ECO:0000313" key="8">
    <source>
        <dbReference type="EMBL" id="CAK9311733.1"/>
    </source>
</evidence>
<gene>
    <name evidence="8" type="ORF">CITCOLO1_LOCUS3398</name>
</gene>
<dbReference type="SUPFAM" id="SSF52058">
    <property type="entry name" value="L domain-like"/>
    <property type="match status" value="1"/>
</dbReference>
<evidence type="ECO:0000256" key="7">
    <source>
        <dbReference type="ARBA" id="ARBA00023180"/>
    </source>
</evidence>
<evidence type="ECO:0000256" key="6">
    <source>
        <dbReference type="ARBA" id="ARBA00023170"/>
    </source>
</evidence>
<organism evidence="8 9">
    <name type="scientific">Citrullus colocynthis</name>
    <name type="common">colocynth</name>
    <dbReference type="NCBI Taxonomy" id="252529"/>
    <lineage>
        <taxon>Eukaryota</taxon>
        <taxon>Viridiplantae</taxon>
        <taxon>Streptophyta</taxon>
        <taxon>Embryophyta</taxon>
        <taxon>Tracheophyta</taxon>
        <taxon>Spermatophyta</taxon>
        <taxon>Magnoliopsida</taxon>
        <taxon>eudicotyledons</taxon>
        <taxon>Gunneridae</taxon>
        <taxon>Pentapetalae</taxon>
        <taxon>rosids</taxon>
        <taxon>fabids</taxon>
        <taxon>Cucurbitales</taxon>
        <taxon>Cucurbitaceae</taxon>
        <taxon>Benincaseae</taxon>
        <taxon>Citrullus</taxon>
    </lineage>
</organism>
<evidence type="ECO:0000256" key="1">
    <source>
        <dbReference type="ARBA" id="ARBA00004479"/>
    </source>
</evidence>
<dbReference type="Proteomes" id="UP001642487">
    <property type="component" value="Chromosome 10"/>
</dbReference>
<accession>A0ABP0XU90</accession>
<keyword evidence="2" id="KW-0812">Transmembrane</keyword>
<dbReference type="Pfam" id="PF13855">
    <property type="entry name" value="LRR_8"/>
    <property type="match status" value="1"/>
</dbReference>
<dbReference type="Gene3D" id="3.80.10.10">
    <property type="entry name" value="Ribonuclease Inhibitor"/>
    <property type="match status" value="1"/>
</dbReference>
<keyword evidence="5" id="KW-0472">Membrane</keyword>
<keyword evidence="6" id="KW-0675">Receptor</keyword>
<name>A0ABP0XU90_9ROSI</name>
<dbReference type="InterPro" id="IPR046956">
    <property type="entry name" value="RLP23-like"/>
</dbReference>
<dbReference type="Pfam" id="PF00560">
    <property type="entry name" value="LRR_1"/>
    <property type="match status" value="3"/>
</dbReference>
<dbReference type="PANTHER" id="PTHR48063:SF112">
    <property type="entry name" value="RECEPTOR LIKE PROTEIN 30-LIKE"/>
    <property type="match status" value="1"/>
</dbReference>
<evidence type="ECO:0000256" key="4">
    <source>
        <dbReference type="ARBA" id="ARBA00022989"/>
    </source>
</evidence>
<dbReference type="InterPro" id="IPR032675">
    <property type="entry name" value="LRR_dom_sf"/>
</dbReference>
<evidence type="ECO:0000256" key="2">
    <source>
        <dbReference type="ARBA" id="ARBA00022692"/>
    </source>
</evidence>
<evidence type="ECO:0000256" key="3">
    <source>
        <dbReference type="ARBA" id="ARBA00022729"/>
    </source>
</evidence>
<dbReference type="EMBL" id="OZ021744">
    <property type="protein sequence ID" value="CAK9311733.1"/>
    <property type="molecule type" value="Genomic_DNA"/>
</dbReference>
<comment type="subcellular location">
    <subcellularLocation>
        <location evidence="1">Membrane</location>
        <topology evidence="1">Single-pass type I membrane protein</topology>
    </subcellularLocation>
</comment>
<keyword evidence="3" id="KW-0732">Signal</keyword>
<reference evidence="8 9" key="1">
    <citation type="submission" date="2024-03" db="EMBL/GenBank/DDBJ databases">
        <authorList>
            <person name="Gkanogiannis A."/>
            <person name="Becerra Lopez-Lavalle L."/>
        </authorList>
    </citation>
    <scope>NUCLEOTIDE SEQUENCE [LARGE SCALE GENOMIC DNA]</scope>
</reference>
<keyword evidence="4" id="KW-1133">Transmembrane helix</keyword>
<proteinExistence type="predicted"/>
<keyword evidence="7" id="KW-0325">Glycoprotein</keyword>
<protein>
    <submittedName>
        <fullName evidence="8">Uncharacterized protein</fullName>
    </submittedName>
</protein>
<keyword evidence="9" id="KW-1185">Reference proteome</keyword>
<evidence type="ECO:0000313" key="9">
    <source>
        <dbReference type="Proteomes" id="UP001642487"/>
    </source>
</evidence>
<evidence type="ECO:0000256" key="5">
    <source>
        <dbReference type="ARBA" id="ARBA00023136"/>
    </source>
</evidence>
<sequence length="311" mass="35033">MVSLCYLTHRRAGFRGLIPHELGNLSNLNHLGLRGTSSFQTLYSENLEWLHRLNSLLSLDLGYADLSNASSWLLHINQLPTLQELYLSSCKLDHFAPLDHANFTSLSVLDISLNNFNSFLPKWITSLSSLVSLDLSRSYLSMDWDEPTKTNGHRLRSNELSGLIPNELCHLSDLQIMDIGNNNLTGPIPHCFGNFTSMATKRNPSRSVHYSYNNGDQFLENAYVMTKGRELQYNTILALMTSIDLSNNSLSGEIPKEISNLFALRSLSLLRNHLSGIIPERIGVMNDLKSLDLQGTNSQDEYRLACQTYHS</sequence>
<dbReference type="PANTHER" id="PTHR48063">
    <property type="entry name" value="LRR RECEPTOR-LIKE KINASE"/>
    <property type="match status" value="1"/>
</dbReference>
<dbReference type="InterPro" id="IPR001611">
    <property type="entry name" value="Leu-rich_rpt"/>
</dbReference>